<protein>
    <recommendedName>
        <fullName evidence="2">BAR domain-containing protein</fullName>
    </recommendedName>
</protein>
<dbReference type="Proteomes" id="UP000438429">
    <property type="component" value="Unassembled WGS sequence"/>
</dbReference>
<proteinExistence type="predicted"/>
<dbReference type="InterPro" id="IPR004148">
    <property type="entry name" value="BAR_dom"/>
</dbReference>
<evidence type="ECO:0000313" key="3">
    <source>
        <dbReference type="EMBL" id="KAF0044054.1"/>
    </source>
</evidence>
<feature type="compositionally biased region" description="Low complexity" evidence="1">
    <location>
        <begin position="408"/>
        <end position="426"/>
    </location>
</feature>
<dbReference type="SUPFAM" id="SSF103657">
    <property type="entry name" value="BAR/IMD domain-like"/>
    <property type="match status" value="1"/>
</dbReference>
<feature type="compositionally biased region" description="Polar residues" evidence="1">
    <location>
        <begin position="318"/>
        <end position="332"/>
    </location>
</feature>
<feature type="region of interest" description="Disordered" evidence="1">
    <location>
        <begin position="301"/>
        <end position="490"/>
    </location>
</feature>
<feature type="compositionally biased region" description="Polar residues" evidence="1">
    <location>
        <begin position="366"/>
        <end position="407"/>
    </location>
</feature>
<evidence type="ECO:0000256" key="1">
    <source>
        <dbReference type="SAM" id="MobiDB-lite"/>
    </source>
</evidence>
<dbReference type="Pfam" id="PF03114">
    <property type="entry name" value="BAR"/>
    <property type="match status" value="1"/>
</dbReference>
<dbReference type="InterPro" id="IPR027267">
    <property type="entry name" value="AH/BAR_dom_sf"/>
</dbReference>
<name>A0A6A4TLG5_SCOMX</name>
<feature type="compositionally biased region" description="Low complexity" evidence="1">
    <location>
        <begin position="333"/>
        <end position="346"/>
    </location>
</feature>
<dbReference type="EMBL" id="VEVO01000003">
    <property type="protein sequence ID" value="KAF0044054.1"/>
    <property type="molecule type" value="Genomic_DNA"/>
</dbReference>
<dbReference type="PROSITE" id="PS51021">
    <property type="entry name" value="BAR"/>
    <property type="match status" value="1"/>
</dbReference>
<feature type="compositionally biased region" description="Polar residues" evidence="1">
    <location>
        <begin position="442"/>
        <end position="455"/>
    </location>
</feature>
<gene>
    <name evidence="3" type="ORF">F2P81_003212</name>
</gene>
<evidence type="ECO:0000259" key="2">
    <source>
        <dbReference type="PROSITE" id="PS51021"/>
    </source>
</evidence>
<feature type="compositionally biased region" description="Polar residues" evidence="1">
    <location>
        <begin position="347"/>
        <end position="357"/>
    </location>
</feature>
<feature type="domain" description="BAR" evidence="2">
    <location>
        <begin position="21"/>
        <end position="261"/>
    </location>
</feature>
<comment type="caution">
    <text evidence="3">The sequence shown here is derived from an EMBL/GenBank/DDBJ whole genome shotgun (WGS) entry which is preliminary data.</text>
</comment>
<sequence length="490" mass="53628">MFLIKYVKPQCCAVIVLQYTGESIGQADRTELGPGVEELLAQADATKTCTDKIISQTEVLLQPSPGARLEDRLYEHLEWSAPPRPRALEVLGNEMTQAGLEIGSNTPYGTALLRCGEAQKQLSDVERKFVQSTNIHFLTPLRSFTEGEYRTIQDERRMLLNKRLDLDIAKTRLRKAREAEREDRNLNANPLDDDYMSQVSYMFSFLRVKWLKIWAQQISQTNHMRSLTDFVEAQACYFDQCNQHAQELRKQLASVPAVLCSNNWMSEISNQPSASNHISNEPTGLNQVSPIPAVVHQIPDFDQDSWTADPPPAPEKIATNSSVTTQPLQPTINNHNNNNNNNNNNNVSKEISYQSAGSRARRDVLASNSDNHPTDQLSAANGTVGSTHVTSHGSTAESSATSQTVQLSATAEETGGAGDAATTTSSHPSQPIETGKEFHTANAVSSSETMATNATADEPITTDETANEQPAVNGEDVQESSSAASEDVAQ</sequence>
<dbReference type="GO" id="GO:0005737">
    <property type="term" value="C:cytoplasm"/>
    <property type="evidence" value="ECO:0007669"/>
    <property type="project" value="InterPro"/>
</dbReference>
<dbReference type="AlphaFoldDB" id="A0A6A4TLG5"/>
<evidence type="ECO:0000313" key="4">
    <source>
        <dbReference type="Proteomes" id="UP000438429"/>
    </source>
</evidence>
<dbReference type="Gene3D" id="1.20.1270.60">
    <property type="entry name" value="Arfaptin homology (AH) domain/BAR domain"/>
    <property type="match status" value="1"/>
</dbReference>
<dbReference type="SMART" id="SM00721">
    <property type="entry name" value="BAR"/>
    <property type="match status" value="1"/>
</dbReference>
<organism evidence="3 4">
    <name type="scientific">Scophthalmus maximus</name>
    <name type="common">Turbot</name>
    <name type="synonym">Psetta maxima</name>
    <dbReference type="NCBI Taxonomy" id="52904"/>
    <lineage>
        <taxon>Eukaryota</taxon>
        <taxon>Metazoa</taxon>
        <taxon>Chordata</taxon>
        <taxon>Craniata</taxon>
        <taxon>Vertebrata</taxon>
        <taxon>Euteleostomi</taxon>
        <taxon>Actinopterygii</taxon>
        <taxon>Neopterygii</taxon>
        <taxon>Teleostei</taxon>
        <taxon>Neoteleostei</taxon>
        <taxon>Acanthomorphata</taxon>
        <taxon>Carangaria</taxon>
        <taxon>Pleuronectiformes</taxon>
        <taxon>Pleuronectoidei</taxon>
        <taxon>Scophthalmidae</taxon>
        <taxon>Scophthalmus</taxon>
    </lineage>
</organism>
<reference evidence="3 4" key="1">
    <citation type="submission" date="2019-06" db="EMBL/GenBank/DDBJ databases">
        <title>Draft genomes of female and male turbot (Scophthalmus maximus).</title>
        <authorList>
            <person name="Xu H."/>
            <person name="Xu X.-W."/>
            <person name="Shao C."/>
            <person name="Chen S."/>
        </authorList>
    </citation>
    <scope>NUCLEOTIDE SEQUENCE [LARGE SCALE GENOMIC DNA]</scope>
    <source>
        <strain evidence="3">Ysfricsl-2016a</strain>
        <tissue evidence="3">Blood</tissue>
    </source>
</reference>
<accession>A0A6A4TLG5</accession>